<accession>A0A081ACV7</accession>
<dbReference type="Proteomes" id="UP000028582">
    <property type="component" value="Unassembled WGS sequence"/>
</dbReference>
<dbReference type="EMBL" id="ANJA01001510">
    <property type="protein sequence ID" value="ETO76718.1"/>
    <property type="molecule type" value="Genomic_DNA"/>
</dbReference>
<gene>
    <name evidence="1" type="ORF">F444_07935</name>
</gene>
<name>A0A081ACV7_PHYNI</name>
<dbReference type="AlphaFoldDB" id="A0A081ACV7"/>
<evidence type="ECO:0000313" key="2">
    <source>
        <dbReference type="Proteomes" id="UP000028582"/>
    </source>
</evidence>
<comment type="caution">
    <text evidence="1">The sequence shown here is derived from an EMBL/GenBank/DDBJ whole genome shotgun (WGS) entry which is preliminary data.</text>
</comment>
<organism evidence="1 2">
    <name type="scientific">Phytophthora nicotianae P1976</name>
    <dbReference type="NCBI Taxonomy" id="1317066"/>
    <lineage>
        <taxon>Eukaryota</taxon>
        <taxon>Sar</taxon>
        <taxon>Stramenopiles</taxon>
        <taxon>Oomycota</taxon>
        <taxon>Peronosporomycetes</taxon>
        <taxon>Peronosporales</taxon>
        <taxon>Peronosporaceae</taxon>
        <taxon>Phytophthora</taxon>
    </lineage>
</organism>
<reference evidence="1 2" key="1">
    <citation type="submission" date="2013-11" db="EMBL/GenBank/DDBJ databases">
        <title>The Genome Sequence of Phytophthora parasitica P1976.</title>
        <authorList>
            <consortium name="The Broad Institute Genomics Platform"/>
            <person name="Russ C."/>
            <person name="Tyler B."/>
            <person name="Panabieres F."/>
            <person name="Shan W."/>
            <person name="Tripathy S."/>
            <person name="Grunwald N."/>
            <person name="Machado M."/>
            <person name="Johnson C.S."/>
            <person name="Walker B."/>
            <person name="Young S."/>
            <person name="Zeng Q."/>
            <person name="Gargeya S."/>
            <person name="Fitzgerald M."/>
            <person name="Haas B."/>
            <person name="Abouelleil A."/>
            <person name="Allen A.W."/>
            <person name="Alvarado L."/>
            <person name="Arachchi H.M."/>
            <person name="Berlin A.M."/>
            <person name="Chapman S.B."/>
            <person name="Gainer-Dewar J."/>
            <person name="Goldberg J."/>
            <person name="Griggs A."/>
            <person name="Gujja S."/>
            <person name="Hansen M."/>
            <person name="Howarth C."/>
            <person name="Imamovic A."/>
            <person name="Ireland A."/>
            <person name="Larimer J."/>
            <person name="McCowan C."/>
            <person name="Murphy C."/>
            <person name="Pearson M."/>
            <person name="Poon T.W."/>
            <person name="Priest M."/>
            <person name="Roberts A."/>
            <person name="Saif S."/>
            <person name="Shea T."/>
            <person name="Sisk P."/>
            <person name="Sykes S."/>
            <person name="Wortman J."/>
            <person name="Nusbaum C."/>
            <person name="Birren B."/>
        </authorList>
    </citation>
    <scope>NUCLEOTIDE SEQUENCE [LARGE SCALE GENOMIC DNA]</scope>
    <source>
        <strain evidence="1 2">P1976</strain>
    </source>
</reference>
<evidence type="ECO:0000313" key="1">
    <source>
        <dbReference type="EMBL" id="ETO76718.1"/>
    </source>
</evidence>
<protein>
    <submittedName>
        <fullName evidence="1">Uncharacterized protein</fullName>
    </submittedName>
</protein>
<proteinExistence type="predicted"/>
<sequence length="65" mass="7150">MVASHVRSRQLIAGPVSLLDTRPVNPYKYAGRASSLDAEQVSENNLGKLRLIVDLSTPDFQLQVN</sequence>